<comment type="caution">
    <text evidence="2">The sequence shown here is derived from an EMBL/GenBank/DDBJ whole genome shotgun (WGS) entry which is preliminary data.</text>
</comment>
<organism evidence="2 3">
    <name type="scientific">Coniochaeta pulveracea</name>
    <dbReference type="NCBI Taxonomy" id="177199"/>
    <lineage>
        <taxon>Eukaryota</taxon>
        <taxon>Fungi</taxon>
        <taxon>Dikarya</taxon>
        <taxon>Ascomycota</taxon>
        <taxon>Pezizomycotina</taxon>
        <taxon>Sordariomycetes</taxon>
        <taxon>Sordariomycetidae</taxon>
        <taxon>Coniochaetales</taxon>
        <taxon>Coniochaetaceae</taxon>
        <taxon>Coniochaeta</taxon>
    </lineage>
</organism>
<evidence type="ECO:0000313" key="3">
    <source>
        <dbReference type="Proteomes" id="UP000275385"/>
    </source>
</evidence>
<feature type="region of interest" description="Disordered" evidence="1">
    <location>
        <begin position="200"/>
        <end position="226"/>
    </location>
</feature>
<proteinExistence type="predicted"/>
<dbReference type="AlphaFoldDB" id="A0A420XWR7"/>
<feature type="compositionally biased region" description="Pro residues" evidence="1">
    <location>
        <begin position="142"/>
        <end position="152"/>
    </location>
</feature>
<feature type="region of interest" description="Disordered" evidence="1">
    <location>
        <begin position="139"/>
        <end position="180"/>
    </location>
</feature>
<dbReference type="Proteomes" id="UP000275385">
    <property type="component" value="Unassembled WGS sequence"/>
</dbReference>
<evidence type="ECO:0000256" key="1">
    <source>
        <dbReference type="SAM" id="MobiDB-lite"/>
    </source>
</evidence>
<reference evidence="2 3" key="1">
    <citation type="submission" date="2018-08" db="EMBL/GenBank/DDBJ databases">
        <title>Draft genome of the lignicolous fungus Coniochaeta pulveracea.</title>
        <authorList>
            <person name="Borstlap C.J."/>
            <person name="De Witt R.N."/>
            <person name="Botha A."/>
            <person name="Volschenk H."/>
        </authorList>
    </citation>
    <scope>NUCLEOTIDE SEQUENCE [LARGE SCALE GENOMIC DNA]</scope>
    <source>
        <strain evidence="2 3">CAB683</strain>
    </source>
</reference>
<feature type="compositionally biased region" description="Low complexity" evidence="1">
    <location>
        <begin position="153"/>
        <end position="180"/>
    </location>
</feature>
<sequence length="383" mass="41246">MPRGIRPFQGITRMAQQPVNKSFKGAASLPRLTRRAVQCYHCVKSGLICETSVGAISCISCRIRHDTAAHCNWVPQDPTIAAQAAAIAAQITAFLDTYEAAVARGAPEDELSDYKIDIDIARNALSITLPKIGRRANFAAPAIPPPPRPSSPVPEDAPAALAATSSRTASAGPSSAGFSSTVSASVAAPTTTAGAALEHIKPEPPATPYSQGDKAPTPATQAGRTPVDYSYYNRETGIYYPGSAPTPCAYPSTPYAAPPWTPFGRMGSSTPRPTVQNNPPPAGSNGLVNWAIDRRIKRLEKDSEGMGDRRARARYIRCAIYDEVDEILQEKLEESVDRLPFIRHFRDADRGYGDEDEDAFMESNAGHSDHIRDEDVPIESIEE</sequence>
<name>A0A420XWR7_9PEZI</name>
<dbReference type="EMBL" id="QVQW01000120">
    <property type="protein sequence ID" value="RKU40122.1"/>
    <property type="molecule type" value="Genomic_DNA"/>
</dbReference>
<protein>
    <submittedName>
        <fullName evidence="2">Uncharacterized protein</fullName>
    </submittedName>
</protein>
<gene>
    <name evidence="2" type="ORF">DL546_002268</name>
</gene>
<feature type="region of interest" description="Disordered" evidence="1">
    <location>
        <begin position="348"/>
        <end position="383"/>
    </location>
</feature>
<evidence type="ECO:0000313" key="2">
    <source>
        <dbReference type="EMBL" id="RKU40122.1"/>
    </source>
</evidence>
<accession>A0A420XWR7</accession>
<keyword evidence="3" id="KW-1185">Reference proteome</keyword>